<dbReference type="PANTHER" id="PTHR32268">
    <property type="entry name" value="HOMOSERINE O-ACETYLTRANSFERASE"/>
    <property type="match status" value="1"/>
</dbReference>
<dbReference type="Gene3D" id="3.40.50.1820">
    <property type="entry name" value="alpha/beta hydrolase"/>
    <property type="match status" value="1"/>
</dbReference>
<evidence type="ECO:0000313" key="2">
    <source>
        <dbReference type="Proteomes" id="UP001596119"/>
    </source>
</evidence>
<sequence length="148" mass="17395">MGLRRHAQTWSVMGLCPEFYNSEAYRAHGFSSLEDFVQRFWVNYFAPMDPNNLIWMGWKWRHGDVSLHTNGDLAAALGRITAKTYVVPFSRDMFFPPDDCEAEQRLIPNSEFRVVDSLWAHFAMFCLSDRDREQIDRCIDDLLKEHVD</sequence>
<gene>
    <name evidence="1" type="ORF">ACFQH9_27245</name>
</gene>
<dbReference type="SUPFAM" id="SSF53474">
    <property type="entry name" value="alpha/beta-Hydrolases"/>
    <property type="match status" value="1"/>
</dbReference>
<comment type="caution">
    <text evidence="1">The sequence shown here is derived from an EMBL/GenBank/DDBJ whole genome shotgun (WGS) entry which is preliminary data.</text>
</comment>
<accession>A0ABW1IFA3</accession>
<dbReference type="InterPro" id="IPR029058">
    <property type="entry name" value="AB_hydrolase_fold"/>
</dbReference>
<dbReference type="Proteomes" id="UP001596119">
    <property type="component" value="Unassembled WGS sequence"/>
</dbReference>
<protein>
    <recommendedName>
        <fullName evidence="3">Alpha/beta hydrolase family protein</fullName>
    </recommendedName>
</protein>
<dbReference type="PANTHER" id="PTHR32268:SF15">
    <property type="entry name" value="HOMOSERINE ACETYLTRANSFERASE FAMILY PROTEIN (AFU_ORTHOLOGUE AFUA_1G15350)"/>
    <property type="match status" value="1"/>
</dbReference>
<reference evidence="2" key="1">
    <citation type="journal article" date="2019" name="Int. J. Syst. Evol. Microbiol.">
        <title>The Global Catalogue of Microorganisms (GCM) 10K type strain sequencing project: providing services to taxonomists for standard genome sequencing and annotation.</title>
        <authorList>
            <consortium name="The Broad Institute Genomics Platform"/>
            <consortium name="The Broad Institute Genome Sequencing Center for Infectious Disease"/>
            <person name="Wu L."/>
            <person name="Ma J."/>
        </authorList>
    </citation>
    <scope>NUCLEOTIDE SEQUENCE [LARGE SCALE GENOMIC DNA]</scope>
    <source>
        <strain evidence="2">CGMCC 4.7397</strain>
    </source>
</reference>
<organism evidence="1 2">
    <name type="scientific">Pseudonocardia lutea</name>
    <dbReference type="NCBI Taxonomy" id="2172015"/>
    <lineage>
        <taxon>Bacteria</taxon>
        <taxon>Bacillati</taxon>
        <taxon>Actinomycetota</taxon>
        <taxon>Actinomycetes</taxon>
        <taxon>Pseudonocardiales</taxon>
        <taxon>Pseudonocardiaceae</taxon>
        <taxon>Pseudonocardia</taxon>
    </lineage>
</organism>
<proteinExistence type="predicted"/>
<keyword evidence="2" id="KW-1185">Reference proteome</keyword>
<evidence type="ECO:0008006" key="3">
    <source>
        <dbReference type="Google" id="ProtNLM"/>
    </source>
</evidence>
<dbReference type="RefSeq" id="WP_379570421.1">
    <property type="nucleotide sequence ID" value="NZ_JBHSQK010000088.1"/>
</dbReference>
<dbReference type="InterPro" id="IPR008220">
    <property type="entry name" value="HAT_MetX-like"/>
</dbReference>
<name>A0ABW1IFA3_9PSEU</name>
<dbReference type="EMBL" id="JBHSQK010000088">
    <property type="protein sequence ID" value="MFC5951965.1"/>
    <property type="molecule type" value="Genomic_DNA"/>
</dbReference>
<evidence type="ECO:0000313" key="1">
    <source>
        <dbReference type="EMBL" id="MFC5951965.1"/>
    </source>
</evidence>